<protein>
    <submittedName>
        <fullName evidence="8">Murein DD-endopeptidase MepM</fullName>
        <ecNumber evidence="8">3.4.24.-</ecNumber>
    </submittedName>
</protein>
<evidence type="ECO:0000313" key="9">
    <source>
        <dbReference type="Proteomes" id="UP000293912"/>
    </source>
</evidence>
<dbReference type="InterPro" id="IPR016047">
    <property type="entry name" value="M23ase_b-sheet_dom"/>
</dbReference>
<dbReference type="PANTHER" id="PTHR21666">
    <property type="entry name" value="PEPTIDASE-RELATED"/>
    <property type="match status" value="1"/>
</dbReference>
<keyword evidence="5" id="KW-0862">Zinc</keyword>
<keyword evidence="9" id="KW-1185">Reference proteome</keyword>
<organism evidence="8 9">
    <name type="scientific">Hydrogenophaga pseudoflava</name>
    <name type="common">Pseudomonas carboxydoflava</name>
    <dbReference type="NCBI Taxonomy" id="47421"/>
    <lineage>
        <taxon>Bacteria</taxon>
        <taxon>Pseudomonadati</taxon>
        <taxon>Pseudomonadota</taxon>
        <taxon>Betaproteobacteria</taxon>
        <taxon>Burkholderiales</taxon>
        <taxon>Comamonadaceae</taxon>
        <taxon>Hydrogenophaga</taxon>
    </lineage>
</organism>
<name>A0A4P6X069_HYDPS</name>
<keyword evidence="6" id="KW-0482">Metalloprotease</keyword>
<dbReference type="AlphaFoldDB" id="A0A4P6X069"/>
<dbReference type="SUPFAM" id="SSF51261">
    <property type="entry name" value="Duplicated hybrid motif"/>
    <property type="match status" value="1"/>
</dbReference>
<proteinExistence type="predicted"/>
<evidence type="ECO:0000256" key="6">
    <source>
        <dbReference type="ARBA" id="ARBA00023049"/>
    </source>
</evidence>
<dbReference type="CDD" id="cd12797">
    <property type="entry name" value="M23_peptidase"/>
    <property type="match status" value="1"/>
</dbReference>
<dbReference type="Proteomes" id="UP000293912">
    <property type="component" value="Chromosome"/>
</dbReference>
<feature type="domain" description="M23ase beta-sheet core" evidence="7">
    <location>
        <begin position="165"/>
        <end position="259"/>
    </location>
</feature>
<keyword evidence="3" id="KW-0479">Metal-binding</keyword>
<dbReference type="GO" id="GO:0006508">
    <property type="term" value="P:proteolysis"/>
    <property type="evidence" value="ECO:0007669"/>
    <property type="project" value="UniProtKB-KW"/>
</dbReference>
<dbReference type="InterPro" id="IPR011055">
    <property type="entry name" value="Dup_hybrid_motif"/>
</dbReference>
<sequence length="282" mass="30309">MLGSVAAYHWVFLHGVRQEWPGFNSVARLVTQGDVDSKELYMRENLDAMARKLGEMQARMLQIESLGERVAGLAGLKPEEFKVQPGSGGALVSGRDFTLPELMSAMNQLDRVSGAGVDWLTVIESRLFDQKIQRTLVPTEEPVAGGRIGSPFGFRIDPITGRSALHTGLDFPADTGTPILAAAGGVVVVQDMHPAYGNMVEVDHGNDLITRYAHASRVLVKKGDIVKRGQVIAAVGSTGRSTGPHLHFEVWVSGVPQDPSRFLAAGETLAAAQLVPGNPRRP</sequence>
<evidence type="ECO:0000256" key="3">
    <source>
        <dbReference type="ARBA" id="ARBA00022723"/>
    </source>
</evidence>
<dbReference type="FunFam" id="2.70.70.10:FF:000006">
    <property type="entry name" value="M23 family peptidase"/>
    <property type="match status" value="1"/>
</dbReference>
<evidence type="ECO:0000256" key="5">
    <source>
        <dbReference type="ARBA" id="ARBA00022833"/>
    </source>
</evidence>
<gene>
    <name evidence="8" type="primary">mepM3</name>
    <name evidence="8" type="ORF">HPF_19575</name>
</gene>
<dbReference type="Gene3D" id="2.70.70.10">
    <property type="entry name" value="Glucose Permease (Domain IIA)"/>
    <property type="match status" value="1"/>
</dbReference>
<dbReference type="InterPro" id="IPR050570">
    <property type="entry name" value="Cell_wall_metabolism_enzyme"/>
</dbReference>
<evidence type="ECO:0000259" key="7">
    <source>
        <dbReference type="Pfam" id="PF01551"/>
    </source>
</evidence>
<dbReference type="PANTHER" id="PTHR21666:SF288">
    <property type="entry name" value="CELL DIVISION PROTEIN YTFB"/>
    <property type="match status" value="1"/>
</dbReference>
<evidence type="ECO:0000256" key="4">
    <source>
        <dbReference type="ARBA" id="ARBA00022801"/>
    </source>
</evidence>
<comment type="cofactor">
    <cofactor evidence="1">
        <name>Zn(2+)</name>
        <dbReference type="ChEBI" id="CHEBI:29105"/>
    </cofactor>
</comment>
<evidence type="ECO:0000256" key="1">
    <source>
        <dbReference type="ARBA" id="ARBA00001947"/>
    </source>
</evidence>
<keyword evidence="4 8" id="KW-0378">Hydrolase</keyword>
<evidence type="ECO:0000313" key="8">
    <source>
        <dbReference type="EMBL" id="QBM29902.1"/>
    </source>
</evidence>
<dbReference type="GO" id="GO:0046872">
    <property type="term" value="F:metal ion binding"/>
    <property type="evidence" value="ECO:0007669"/>
    <property type="project" value="UniProtKB-KW"/>
</dbReference>
<dbReference type="KEGG" id="hpse:HPF_19575"/>
<dbReference type="EMBL" id="CP037867">
    <property type="protein sequence ID" value="QBM29902.1"/>
    <property type="molecule type" value="Genomic_DNA"/>
</dbReference>
<keyword evidence="2" id="KW-0645">Protease</keyword>
<accession>A0A4P6X069</accession>
<dbReference type="EC" id="3.4.24.-" evidence="8"/>
<evidence type="ECO:0000256" key="2">
    <source>
        <dbReference type="ARBA" id="ARBA00022670"/>
    </source>
</evidence>
<dbReference type="Pfam" id="PF01551">
    <property type="entry name" value="Peptidase_M23"/>
    <property type="match status" value="1"/>
</dbReference>
<reference evidence="8 9" key="1">
    <citation type="submission" date="2019-03" db="EMBL/GenBank/DDBJ databases">
        <authorList>
            <person name="Sebastian G."/>
            <person name="Baumann P."/>
            <person name="Ruckert C."/>
            <person name="Kalinowski J."/>
            <person name="Nebel B."/>
            <person name="Takors R."/>
            <person name="Blombach B."/>
        </authorList>
    </citation>
    <scope>NUCLEOTIDE SEQUENCE [LARGE SCALE GENOMIC DNA]</scope>
    <source>
        <strain evidence="8 9">DSM 1084</strain>
    </source>
</reference>
<dbReference type="GO" id="GO:0004222">
    <property type="term" value="F:metalloendopeptidase activity"/>
    <property type="evidence" value="ECO:0007669"/>
    <property type="project" value="TreeGrafter"/>
</dbReference>